<dbReference type="OrthoDB" id="426569at2759"/>
<evidence type="ECO:0000256" key="1">
    <source>
        <dbReference type="SAM" id="MobiDB-lite"/>
    </source>
</evidence>
<dbReference type="EMBL" id="CAJNJA010013151">
    <property type="protein sequence ID" value="CAE7314342.1"/>
    <property type="molecule type" value="Genomic_DNA"/>
</dbReference>
<feature type="non-terminal residue" evidence="2">
    <location>
        <position position="455"/>
    </location>
</feature>
<comment type="caution">
    <text evidence="2">The sequence shown here is derived from an EMBL/GenBank/DDBJ whole genome shotgun (WGS) entry which is preliminary data.</text>
</comment>
<gene>
    <name evidence="2" type="primary">RYR1</name>
    <name evidence="2" type="ORF">SNEC2469_LOCUS7829</name>
</gene>
<proteinExistence type="predicted"/>
<protein>
    <submittedName>
        <fullName evidence="2">RYR1 protein</fullName>
    </submittedName>
</protein>
<sequence>MQEPTSRGEFGRKTYFLMGHYMPAGTGTPVISVALAAGHGHSGQDGRLELWLGNDCKAPDNEEEGMQSSADLWDFGKSKRHAEKRGEGAAVLICRSAATLPDKTEDTVHAESATTPAEDVDTSRPEPLRAVCFVGFPPPELLNYQSSISIMEGLIAHMTYHDEGLTRSQVYNAYFRSRHMLPKEKDILPLEEANERSESIMYPFHHQQPSPLMWLVISDKWHQVDTVLFAVLNSKTYLQRHGRDKGPQELARSLRMAAIQLLMNIFDLEAVVPHRLRQYALNFSNMKSVTQTPFRLGISEDSFAIDFKLRFRGYALLEEGAKVQSIISCFAKKGSADRDQFRIALEATAVQSSEECMLAGEATGKPQAWHIVFCYNGQPTVLPVPPMAGEWLHCAISYADGHTEMCCSWDGAPARKVEADYSKVDQRVSTDGYIGMEVTKKHIINNLLCDIHYFR</sequence>
<keyword evidence="3" id="KW-1185">Reference proteome</keyword>
<organism evidence="2 3">
    <name type="scientific">Symbiodinium necroappetens</name>
    <dbReference type="NCBI Taxonomy" id="1628268"/>
    <lineage>
        <taxon>Eukaryota</taxon>
        <taxon>Sar</taxon>
        <taxon>Alveolata</taxon>
        <taxon>Dinophyceae</taxon>
        <taxon>Suessiales</taxon>
        <taxon>Symbiodiniaceae</taxon>
        <taxon>Symbiodinium</taxon>
    </lineage>
</organism>
<dbReference type="AlphaFoldDB" id="A0A812NJS7"/>
<feature type="region of interest" description="Disordered" evidence="1">
    <location>
        <begin position="104"/>
        <end position="123"/>
    </location>
</feature>
<evidence type="ECO:0000313" key="3">
    <source>
        <dbReference type="Proteomes" id="UP000601435"/>
    </source>
</evidence>
<accession>A0A812NJS7</accession>
<evidence type="ECO:0000313" key="2">
    <source>
        <dbReference type="EMBL" id="CAE7314342.1"/>
    </source>
</evidence>
<dbReference type="Proteomes" id="UP000601435">
    <property type="component" value="Unassembled WGS sequence"/>
</dbReference>
<reference evidence="2" key="1">
    <citation type="submission" date="2021-02" db="EMBL/GenBank/DDBJ databases">
        <authorList>
            <person name="Dougan E. K."/>
            <person name="Rhodes N."/>
            <person name="Thang M."/>
            <person name="Chan C."/>
        </authorList>
    </citation>
    <scope>NUCLEOTIDE SEQUENCE</scope>
</reference>
<name>A0A812NJS7_9DINO</name>